<protein>
    <submittedName>
        <fullName evidence="4">Uncharacterized protein</fullName>
    </submittedName>
</protein>
<evidence type="ECO:0000313" key="4">
    <source>
        <dbReference type="EMBL" id="CAK9325766.1"/>
    </source>
</evidence>
<dbReference type="Proteomes" id="UP001642487">
    <property type="component" value="Chromosome 7"/>
</dbReference>
<evidence type="ECO:0000256" key="2">
    <source>
        <dbReference type="SAM" id="MobiDB-lite"/>
    </source>
</evidence>
<name>A0ABP0Z1W4_9ROSI</name>
<feature type="transmembrane region" description="Helical" evidence="3">
    <location>
        <begin position="95"/>
        <end position="114"/>
    </location>
</feature>
<keyword evidence="5" id="KW-1185">Reference proteome</keyword>
<keyword evidence="3" id="KW-1133">Transmembrane helix</keyword>
<reference evidence="4 5" key="1">
    <citation type="submission" date="2024-03" db="EMBL/GenBank/DDBJ databases">
        <authorList>
            <person name="Gkanogiannis A."/>
            <person name="Becerra Lopez-Lavalle L."/>
        </authorList>
    </citation>
    <scope>NUCLEOTIDE SEQUENCE [LARGE SCALE GENOMIC DNA]</scope>
</reference>
<feature type="transmembrane region" description="Helical" evidence="3">
    <location>
        <begin position="51"/>
        <end position="75"/>
    </location>
</feature>
<evidence type="ECO:0000256" key="1">
    <source>
        <dbReference type="ARBA" id="ARBA00010199"/>
    </source>
</evidence>
<comment type="similarity">
    <text evidence="1">Belongs to the multi antimicrobial extrusion (MATE) (TC 2.A.66.1) family.</text>
</comment>
<gene>
    <name evidence="4" type="ORF">CITCOLO1_LOCUS18036</name>
</gene>
<dbReference type="Pfam" id="PF01554">
    <property type="entry name" value="MatE"/>
    <property type="match status" value="1"/>
</dbReference>
<keyword evidence="3" id="KW-0472">Membrane</keyword>
<sequence length="289" mass="31076">MEEEETKQSLKSPLIPPPLPPRDGGSFTRDEIWAEVKKQLRLAGPLMTVNLLINCLQMISVMFVGHLGQLLSPALPWLLPSLPSLVSVSSLNTSYMIYMIPLGISGAVSTRVSNELGGRRAKAAILAGRVAMGMVATEGAIAAIIIIIGRTLWGYCYSTDHIVVGYLAQILTLLAILHIFDGIQSIFSGSIFTSRATPFESALKGKMIIRVDLMSASIANGLTLRLQPSLEGITRGCGRQKIGAFINLGAYYFVGIPMAILLAFFQGIGGKVKKAADRVTSSMPENLLE</sequence>
<organism evidence="4 5">
    <name type="scientific">Citrullus colocynthis</name>
    <name type="common">colocynth</name>
    <dbReference type="NCBI Taxonomy" id="252529"/>
    <lineage>
        <taxon>Eukaryota</taxon>
        <taxon>Viridiplantae</taxon>
        <taxon>Streptophyta</taxon>
        <taxon>Embryophyta</taxon>
        <taxon>Tracheophyta</taxon>
        <taxon>Spermatophyta</taxon>
        <taxon>Magnoliopsida</taxon>
        <taxon>eudicotyledons</taxon>
        <taxon>Gunneridae</taxon>
        <taxon>Pentapetalae</taxon>
        <taxon>rosids</taxon>
        <taxon>fabids</taxon>
        <taxon>Cucurbitales</taxon>
        <taxon>Cucurbitaceae</taxon>
        <taxon>Benincaseae</taxon>
        <taxon>Citrullus</taxon>
    </lineage>
</organism>
<evidence type="ECO:0000313" key="5">
    <source>
        <dbReference type="Proteomes" id="UP001642487"/>
    </source>
</evidence>
<feature type="region of interest" description="Disordered" evidence="2">
    <location>
        <begin position="1"/>
        <end position="23"/>
    </location>
</feature>
<feature type="transmembrane region" description="Helical" evidence="3">
    <location>
        <begin position="126"/>
        <end position="149"/>
    </location>
</feature>
<feature type="transmembrane region" description="Helical" evidence="3">
    <location>
        <begin position="161"/>
        <end position="180"/>
    </location>
</feature>
<keyword evidence="3" id="KW-0812">Transmembrane</keyword>
<proteinExistence type="inferred from homology"/>
<accession>A0ABP0Z1W4</accession>
<evidence type="ECO:0000256" key="3">
    <source>
        <dbReference type="SAM" id="Phobius"/>
    </source>
</evidence>
<dbReference type="InterPro" id="IPR002528">
    <property type="entry name" value="MATE_fam"/>
</dbReference>
<feature type="transmembrane region" description="Helical" evidence="3">
    <location>
        <begin position="244"/>
        <end position="265"/>
    </location>
</feature>
<dbReference type="PANTHER" id="PTHR11206">
    <property type="entry name" value="MULTIDRUG RESISTANCE PROTEIN"/>
    <property type="match status" value="1"/>
</dbReference>
<dbReference type="EMBL" id="OZ021741">
    <property type="protein sequence ID" value="CAK9325766.1"/>
    <property type="molecule type" value="Genomic_DNA"/>
</dbReference>